<organism evidence="1 2">
    <name type="scientific">Goodea atripinnis</name>
    <dbReference type="NCBI Taxonomy" id="208336"/>
    <lineage>
        <taxon>Eukaryota</taxon>
        <taxon>Metazoa</taxon>
        <taxon>Chordata</taxon>
        <taxon>Craniata</taxon>
        <taxon>Vertebrata</taxon>
        <taxon>Euteleostomi</taxon>
        <taxon>Actinopterygii</taxon>
        <taxon>Neopterygii</taxon>
        <taxon>Teleostei</taxon>
        <taxon>Neoteleostei</taxon>
        <taxon>Acanthomorphata</taxon>
        <taxon>Ovalentaria</taxon>
        <taxon>Atherinomorphae</taxon>
        <taxon>Cyprinodontiformes</taxon>
        <taxon>Goodeidae</taxon>
        <taxon>Goodea</taxon>
    </lineage>
</organism>
<dbReference type="EMBL" id="JAHRIO010020562">
    <property type="protein sequence ID" value="MEQ2164742.1"/>
    <property type="molecule type" value="Genomic_DNA"/>
</dbReference>
<dbReference type="Proteomes" id="UP001476798">
    <property type="component" value="Unassembled WGS sequence"/>
</dbReference>
<accession>A0ABV0N382</accession>
<comment type="caution">
    <text evidence="1">The sequence shown here is derived from an EMBL/GenBank/DDBJ whole genome shotgun (WGS) entry which is preliminary data.</text>
</comment>
<protein>
    <submittedName>
        <fullName evidence="1">Uncharacterized protein</fullName>
    </submittedName>
</protein>
<evidence type="ECO:0000313" key="2">
    <source>
        <dbReference type="Proteomes" id="UP001476798"/>
    </source>
</evidence>
<proteinExistence type="predicted"/>
<evidence type="ECO:0000313" key="1">
    <source>
        <dbReference type="EMBL" id="MEQ2164742.1"/>
    </source>
</evidence>
<sequence>MATEKRLSARRKHTLKVSPHGSQYLYSMYDSTIHGTKLGRLAYLWVSLNDLPVHSCGIPASGTMDSGQGKLCSNFTKGPWSLSFVNLVQSSSGSQFWGSGSLVQV</sequence>
<keyword evidence="2" id="KW-1185">Reference proteome</keyword>
<name>A0ABV0N382_9TELE</name>
<gene>
    <name evidence="1" type="ORF">GOODEAATRI_009932</name>
</gene>
<reference evidence="1 2" key="1">
    <citation type="submission" date="2021-06" db="EMBL/GenBank/DDBJ databases">
        <authorList>
            <person name="Palmer J.M."/>
        </authorList>
    </citation>
    <scope>NUCLEOTIDE SEQUENCE [LARGE SCALE GENOMIC DNA]</scope>
    <source>
        <strain evidence="1 2">GA_2019</strain>
        <tissue evidence="1">Muscle</tissue>
    </source>
</reference>